<feature type="compositionally biased region" description="Basic residues" evidence="1">
    <location>
        <begin position="24"/>
        <end position="37"/>
    </location>
</feature>
<sequence length="240" mass="27263">WNRVSSSSSSEEDDDEKTSEKWIGHTHKTYKNSRRTGKGPNGQSRNEDGSVQWKPWEESECLWIDQMRNIPDSCGLDQTVRKMPHPLAHYYASKVLETFETIQRIYKKRGLTNQGCGHCSRKIACRQRLHSKNYSFPAELSFVNDDCDNGDPCRISAINGTCPAPMNQKYSALYNLFSSVGQTGKSKRYSYDIPLWRCIKDPAADDKCLCCCGDYYPEASSGECVPVNNGNVYPPIDIEY</sequence>
<reference evidence="3" key="1">
    <citation type="submission" date="2022-11" db="UniProtKB">
        <authorList>
            <consortium name="WormBaseParasite"/>
        </authorList>
    </citation>
    <scope>IDENTIFICATION</scope>
</reference>
<name>A0A915JZF3_ROMCU</name>
<organism evidence="2 3">
    <name type="scientific">Romanomermis culicivorax</name>
    <name type="common">Nematode worm</name>
    <dbReference type="NCBI Taxonomy" id="13658"/>
    <lineage>
        <taxon>Eukaryota</taxon>
        <taxon>Metazoa</taxon>
        <taxon>Ecdysozoa</taxon>
        <taxon>Nematoda</taxon>
        <taxon>Enoplea</taxon>
        <taxon>Dorylaimia</taxon>
        <taxon>Mermithida</taxon>
        <taxon>Mermithoidea</taxon>
        <taxon>Mermithidae</taxon>
        <taxon>Romanomermis</taxon>
    </lineage>
</organism>
<evidence type="ECO:0000313" key="2">
    <source>
        <dbReference type="Proteomes" id="UP000887565"/>
    </source>
</evidence>
<dbReference type="Proteomes" id="UP000887565">
    <property type="component" value="Unplaced"/>
</dbReference>
<evidence type="ECO:0000313" key="3">
    <source>
        <dbReference type="WBParaSite" id="nRc.2.0.1.t31881-RA"/>
    </source>
</evidence>
<dbReference type="AlphaFoldDB" id="A0A915JZF3"/>
<protein>
    <submittedName>
        <fullName evidence="3">Uncharacterized protein</fullName>
    </submittedName>
</protein>
<keyword evidence="2" id="KW-1185">Reference proteome</keyword>
<feature type="region of interest" description="Disordered" evidence="1">
    <location>
        <begin position="1"/>
        <end position="52"/>
    </location>
</feature>
<proteinExistence type="predicted"/>
<accession>A0A915JZF3</accession>
<evidence type="ECO:0000256" key="1">
    <source>
        <dbReference type="SAM" id="MobiDB-lite"/>
    </source>
</evidence>
<dbReference type="WBParaSite" id="nRc.2.0.1.t31881-RA">
    <property type="protein sequence ID" value="nRc.2.0.1.t31881-RA"/>
    <property type="gene ID" value="nRc.2.0.1.g31881"/>
</dbReference>